<dbReference type="SUPFAM" id="SSF100934">
    <property type="entry name" value="Heat shock protein 70kD (HSP70), C-terminal subdomain"/>
    <property type="match status" value="1"/>
</dbReference>
<accession>A0A834IJF3</accession>
<evidence type="ECO:0000313" key="10">
    <source>
        <dbReference type="EMBL" id="KAF7282024.1"/>
    </source>
</evidence>
<gene>
    <name evidence="10" type="ORF">GWI33_003590</name>
</gene>
<dbReference type="GO" id="GO:0140662">
    <property type="term" value="F:ATP-dependent protein folding chaperone"/>
    <property type="evidence" value="ECO:0007669"/>
    <property type="project" value="InterPro"/>
</dbReference>
<dbReference type="GO" id="GO:0005524">
    <property type="term" value="F:ATP binding"/>
    <property type="evidence" value="ECO:0007669"/>
    <property type="project" value="UniProtKB-KW"/>
</dbReference>
<comment type="similarity">
    <text evidence="2">Belongs to the heat shock protein 70 family.</text>
</comment>
<dbReference type="PRINTS" id="PR00301">
    <property type="entry name" value="HEATSHOCK70"/>
</dbReference>
<dbReference type="Gene3D" id="2.60.34.10">
    <property type="entry name" value="Substrate Binding Domain Of DNAk, Chain A, domain 1"/>
    <property type="match status" value="1"/>
</dbReference>
<dbReference type="PANTHER" id="PTHR45639:SF3">
    <property type="entry name" value="HYPOXIA UP-REGULATED PROTEIN 1"/>
    <property type="match status" value="1"/>
</dbReference>
<dbReference type="GO" id="GO:0005788">
    <property type="term" value="C:endoplasmic reticulum lumen"/>
    <property type="evidence" value="ECO:0007669"/>
    <property type="project" value="UniProtKB-SubCell"/>
</dbReference>
<comment type="caution">
    <text evidence="10">The sequence shown here is derived from an EMBL/GenBank/DDBJ whole genome shotgun (WGS) entry which is preliminary data.</text>
</comment>
<dbReference type="AlphaFoldDB" id="A0A834IJF3"/>
<keyword evidence="11" id="KW-1185">Reference proteome</keyword>
<evidence type="ECO:0000256" key="8">
    <source>
        <dbReference type="ARBA" id="ARBA00040503"/>
    </source>
</evidence>
<dbReference type="CDD" id="cd10230">
    <property type="entry name" value="ASKHA_NBD_HSP70_HYOU1"/>
    <property type="match status" value="1"/>
</dbReference>
<keyword evidence="3" id="KW-0732">Signal</keyword>
<keyword evidence="4" id="KW-0547">Nucleotide-binding</keyword>
<feature type="compositionally biased region" description="Basic and acidic residues" evidence="9">
    <location>
        <begin position="898"/>
        <end position="921"/>
    </location>
</feature>
<evidence type="ECO:0000256" key="6">
    <source>
        <dbReference type="ARBA" id="ARBA00022840"/>
    </source>
</evidence>
<comment type="subcellular location">
    <subcellularLocation>
        <location evidence="1">Endoplasmic reticulum lumen</location>
    </subcellularLocation>
</comment>
<evidence type="ECO:0000256" key="3">
    <source>
        <dbReference type="ARBA" id="ARBA00022729"/>
    </source>
</evidence>
<feature type="compositionally biased region" description="Acidic residues" evidence="9">
    <location>
        <begin position="884"/>
        <end position="897"/>
    </location>
</feature>
<dbReference type="InterPro" id="IPR043129">
    <property type="entry name" value="ATPase_NBD"/>
</dbReference>
<evidence type="ECO:0000256" key="2">
    <source>
        <dbReference type="ARBA" id="ARBA00007381"/>
    </source>
</evidence>
<feature type="compositionally biased region" description="Basic and acidic residues" evidence="9">
    <location>
        <begin position="577"/>
        <end position="593"/>
    </location>
</feature>
<dbReference type="Gene3D" id="3.30.30.30">
    <property type="match status" value="1"/>
</dbReference>
<dbReference type="InterPro" id="IPR029047">
    <property type="entry name" value="HSP70_peptide-bd_sf"/>
</dbReference>
<proteinExistence type="inferred from homology"/>
<evidence type="ECO:0000256" key="9">
    <source>
        <dbReference type="SAM" id="MobiDB-lite"/>
    </source>
</evidence>
<dbReference type="FunFam" id="1.20.1270.10:FF:000002">
    <property type="entry name" value="Heat shock 70 kDa protein 4"/>
    <property type="match status" value="1"/>
</dbReference>
<dbReference type="FunFam" id="3.30.30.30:FF:000004">
    <property type="entry name" value="hypoxia up-regulated protein 1"/>
    <property type="match status" value="1"/>
</dbReference>
<sequence length="921" mass="104072">MKISMILFSLILGYISVTNVVSIAVMSVDFGSEWMKVGIVSPGVPMEIALNKESKRKTPAIVSFRDNVRLFGEDAQTIGLRFPKQAYGYLLDLLGKDIDHPLVKLYQKRFPYYDIIADEDRGTILFKQDTNLTFTPEELIAQFLTKAKEFAENGAHQPIKECVLTVPGFFNQVERKALLQSAQLAGLKVLQLINDYTAVALNYGIFRAKTFNESSQYVMFYDMGASSTSATLVSYQTVKTKERGFVETHPQVSILGVGYDRTLGGLEIQLRLRDFLGKKFNDMKKTKSDVFQNPRAMAKLFKEAGRLKNVLSANAEHYAQIEGLIDEQDFKLLVTRDELESLIPDLLERVAKPIEQALKTAHLTIDVVNQVVLVGAGTRVPKIQEVLQKAVGKELAKNLNTDEAATMGAVYKAADLSTGFKVTKFLTKDAVLFPIQIVFQRQTGEGTKTVKRTLFNLMNPYPQKKIITFNKHTDDFSFVANYADLDYLPLEEIQYINAHNLSEYHLTGVAEAIKNNLGENAESKGIKAHFSLDESGILNIVNVELVVEKTVIATEEEGTLSKIGSTFSKLFAGKDKPIEEEKQVDEKPVHEIHDEENEKPEASKAEEESIPQEKPENMTDAKNGTEQAVKEPKPKVVTVKEPIKSTETVLTLNSLSKEQFEASLEKIKHLDQIEHDINRRATALNNLESFVIDVQNKLYEDEYVEAATDDETEKIKQTCSEISDWLYEDGSEADADTYEKKLDEIQSLTKPLFKRVFEHKERPEALNALHSMLNHSSVFLKNAQNLTETTNPEKDVFKDSEVEALEKLLKDTTEWRDKAVKEQEALKKSDPPKLTVKHIMDKMAALDREVKYLVNKLRYYKPKKVEKPVEEKVTPTDNSTTEESANENLEETVEIPEEDNKKETSESSQDKKDQIDTHAEL</sequence>
<organism evidence="10 11">
    <name type="scientific">Rhynchophorus ferrugineus</name>
    <name type="common">Red palm weevil</name>
    <name type="synonym">Curculio ferrugineus</name>
    <dbReference type="NCBI Taxonomy" id="354439"/>
    <lineage>
        <taxon>Eukaryota</taxon>
        <taxon>Metazoa</taxon>
        <taxon>Ecdysozoa</taxon>
        <taxon>Arthropoda</taxon>
        <taxon>Hexapoda</taxon>
        <taxon>Insecta</taxon>
        <taxon>Pterygota</taxon>
        <taxon>Neoptera</taxon>
        <taxon>Endopterygota</taxon>
        <taxon>Coleoptera</taxon>
        <taxon>Polyphaga</taxon>
        <taxon>Cucujiformia</taxon>
        <taxon>Curculionidae</taxon>
        <taxon>Dryophthorinae</taxon>
        <taxon>Rhynchophorus</taxon>
    </lineage>
</organism>
<dbReference type="Gene3D" id="3.30.420.40">
    <property type="match status" value="2"/>
</dbReference>
<keyword evidence="5" id="KW-0256">Endoplasmic reticulum</keyword>
<dbReference type="GO" id="GO:0034663">
    <property type="term" value="C:endoplasmic reticulum chaperone complex"/>
    <property type="evidence" value="ECO:0007669"/>
    <property type="project" value="TreeGrafter"/>
</dbReference>
<dbReference type="SUPFAM" id="SSF53067">
    <property type="entry name" value="Actin-like ATPase domain"/>
    <property type="match status" value="2"/>
</dbReference>
<feature type="compositionally biased region" description="Basic and acidic residues" evidence="9">
    <location>
        <begin position="599"/>
        <end position="619"/>
    </location>
</feature>
<dbReference type="InterPro" id="IPR029048">
    <property type="entry name" value="HSP70_C_sf"/>
</dbReference>
<dbReference type="Gene3D" id="1.20.1270.10">
    <property type="match status" value="1"/>
</dbReference>
<dbReference type="EMBL" id="JAACXV010000204">
    <property type="protein sequence ID" value="KAF7282024.1"/>
    <property type="molecule type" value="Genomic_DNA"/>
</dbReference>
<dbReference type="GO" id="GO:0030968">
    <property type="term" value="P:endoplasmic reticulum unfolded protein response"/>
    <property type="evidence" value="ECO:0007669"/>
    <property type="project" value="TreeGrafter"/>
</dbReference>
<dbReference type="Pfam" id="PF00012">
    <property type="entry name" value="HSP70"/>
    <property type="match status" value="1"/>
</dbReference>
<dbReference type="FunFam" id="3.90.640.10:FF:000012">
    <property type="entry name" value="Hypoxia up-regulated protein 1"/>
    <property type="match status" value="1"/>
</dbReference>
<evidence type="ECO:0000256" key="5">
    <source>
        <dbReference type="ARBA" id="ARBA00022824"/>
    </source>
</evidence>
<dbReference type="Proteomes" id="UP000625711">
    <property type="component" value="Unassembled WGS sequence"/>
</dbReference>
<keyword evidence="6" id="KW-0067">ATP-binding</keyword>
<feature type="compositionally biased region" description="Basic and acidic residues" evidence="9">
    <location>
        <begin position="864"/>
        <end position="874"/>
    </location>
</feature>
<reference evidence="10" key="1">
    <citation type="submission" date="2020-08" db="EMBL/GenBank/DDBJ databases">
        <title>Genome sequencing and assembly of the red palm weevil Rhynchophorus ferrugineus.</title>
        <authorList>
            <person name="Dias G.B."/>
            <person name="Bergman C.M."/>
            <person name="Manee M."/>
        </authorList>
    </citation>
    <scope>NUCLEOTIDE SEQUENCE</scope>
    <source>
        <strain evidence="10">AA-2017</strain>
        <tissue evidence="10">Whole larva</tissue>
    </source>
</reference>
<protein>
    <recommendedName>
        <fullName evidence="8">Hypoxia up-regulated protein 1</fullName>
    </recommendedName>
</protein>
<feature type="region of interest" description="Disordered" evidence="9">
    <location>
        <begin position="864"/>
        <end position="921"/>
    </location>
</feature>
<dbReference type="Gene3D" id="3.90.640.10">
    <property type="entry name" value="Actin, Chain A, domain 4"/>
    <property type="match status" value="1"/>
</dbReference>
<dbReference type="InterPro" id="IPR013126">
    <property type="entry name" value="Hsp_70_fam"/>
</dbReference>
<evidence type="ECO:0000256" key="7">
    <source>
        <dbReference type="ARBA" id="ARBA00023186"/>
    </source>
</evidence>
<keyword evidence="7" id="KW-0143">Chaperone</keyword>
<evidence type="ECO:0000256" key="4">
    <source>
        <dbReference type="ARBA" id="ARBA00022741"/>
    </source>
</evidence>
<evidence type="ECO:0000256" key="1">
    <source>
        <dbReference type="ARBA" id="ARBA00004319"/>
    </source>
</evidence>
<dbReference type="FunFam" id="3.30.420.40:FF:000171">
    <property type="entry name" value="Heat shock 70 kDa protein 4"/>
    <property type="match status" value="1"/>
</dbReference>
<name>A0A834IJF3_RHYFE</name>
<dbReference type="PANTHER" id="PTHR45639">
    <property type="entry name" value="HSC70CB, ISOFORM G-RELATED"/>
    <property type="match status" value="1"/>
</dbReference>
<dbReference type="OrthoDB" id="10262720at2759"/>
<feature type="region of interest" description="Disordered" evidence="9">
    <location>
        <begin position="577"/>
        <end position="635"/>
    </location>
</feature>
<evidence type="ECO:0000313" key="11">
    <source>
        <dbReference type="Proteomes" id="UP000625711"/>
    </source>
</evidence>